<name>A0A813LHF8_POLGL</name>
<accession>A0A813LHF8</accession>
<feature type="compositionally biased region" description="Basic and acidic residues" evidence="1">
    <location>
        <begin position="199"/>
        <end position="208"/>
    </location>
</feature>
<dbReference type="EMBL" id="CAJNNW010036140">
    <property type="protein sequence ID" value="CAE8732343.1"/>
    <property type="molecule type" value="Genomic_DNA"/>
</dbReference>
<protein>
    <submittedName>
        <fullName evidence="2">Uncharacterized protein</fullName>
    </submittedName>
</protein>
<feature type="region of interest" description="Disordered" evidence="1">
    <location>
        <begin position="67"/>
        <end position="103"/>
    </location>
</feature>
<evidence type="ECO:0000256" key="1">
    <source>
        <dbReference type="SAM" id="MobiDB-lite"/>
    </source>
</evidence>
<organism evidence="2 3">
    <name type="scientific">Polarella glacialis</name>
    <name type="common">Dinoflagellate</name>
    <dbReference type="NCBI Taxonomy" id="89957"/>
    <lineage>
        <taxon>Eukaryota</taxon>
        <taxon>Sar</taxon>
        <taxon>Alveolata</taxon>
        <taxon>Dinophyceae</taxon>
        <taxon>Suessiales</taxon>
        <taxon>Suessiaceae</taxon>
        <taxon>Polarella</taxon>
    </lineage>
</organism>
<dbReference type="AlphaFoldDB" id="A0A813LHF8"/>
<feature type="compositionally biased region" description="Low complexity" evidence="1">
    <location>
        <begin position="69"/>
        <end position="81"/>
    </location>
</feature>
<sequence length="223" mass="23604">MVPRSSPAELASTPEIGRALAVVLTDCVPASPHLLLHSLLLQAEGGLLAASSMEPIRRPLQEVLEEAGLEPSSGSASAESGGESRHSERLQACHEQGHRGRQLPKEAHTVAKMLMRIGGHLAQPPIRQPWVVKSAGLGMQLLLPPGGPRYEEEPPCLTATRHRSEAADADLADRGVAQFLGASAIKLRSSYIGSAAHSARPEEFEDGRGFTGRCSGPQAVSRP</sequence>
<gene>
    <name evidence="2" type="ORF">PGLA2088_LOCUS46359</name>
</gene>
<evidence type="ECO:0000313" key="3">
    <source>
        <dbReference type="Proteomes" id="UP000626109"/>
    </source>
</evidence>
<feature type="region of interest" description="Disordered" evidence="1">
    <location>
        <begin position="198"/>
        <end position="223"/>
    </location>
</feature>
<comment type="caution">
    <text evidence="2">The sequence shown here is derived from an EMBL/GenBank/DDBJ whole genome shotgun (WGS) entry which is preliminary data.</text>
</comment>
<proteinExistence type="predicted"/>
<evidence type="ECO:0000313" key="2">
    <source>
        <dbReference type="EMBL" id="CAE8732343.1"/>
    </source>
</evidence>
<reference evidence="2" key="1">
    <citation type="submission" date="2021-02" db="EMBL/GenBank/DDBJ databases">
        <authorList>
            <person name="Dougan E. K."/>
            <person name="Rhodes N."/>
            <person name="Thang M."/>
            <person name="Chan C."/>
        </authorList>
    </citation>
    <scope>NUCLEOTIDE SEQUENCE</scope>
</reference>
<feature type="compositionally biased region" description="Basic and acidic residues" evidence="1">
    <location>
        <begin position="82"/>
        <end position="103"/>
    </location>
</feature>
<dbReference type="Proteomes" id="UP000626109">
    <property type="component" value="Unassembled WGS sequence"/>
</dbReference>